<feature type="transmembrane region" description="Helical" evidence="1">
    <location>
        <begin position="199"/>
        <end position="220"/>
    </location>
</feature>
<dbReference type="PANTHER" id="PTHR34219">
    <property type="entry name" value="IRON-REGULATED INNER MEMBRANE PROTEIN-RELATED"/>
    <property type="match status" value="1"/>
</dbReference>
<keyword evidence="1" id="KW-0812">Transmembrane</keyword>
<feature type="transmembrane region" description="Helical" evidence="1">
    <location>
        <begin position="355"/>
        <end position="380"/>
    </location>
</feature>
<name>A0ABM9I126_9GAMM</name>
<dbReference type="Pfam" id="PF03413">
    <property type="entry name" value="PepSY"/>
    <property type="match status" value="1"/>
</dbReference>
<dbReference type="RefSeq" id="WP_026610338.1">
    <property type="nucleotide sequence ID" value="NZ_OX458333.1"/>
</dbReference>
<organism evidence="3 4">
    <name type="scientific">Methylocaldum szegediense</name>
    <dbReference type="NCBI Taxonomy" id="73780"/>
    <lineage>
        <taxon>Bacteria</taxon>
        <taxon>Pseudomonadati</taxon>
        <taxon>Pseudomonadota</taxon>
        <taxon>Gammaproteobacteria</taxon>
        <taxon>Methylococcales</taxon>
        <taxon>Methylococcaceae</taxon>
        <taxon>Methylocaldum</taxon>
    </lineage>
</organism>
<feature type="transmembrane region" description="Helical" evidence="1">
    <location>
        <begin position="21"/>
        <end position="45"/>
    </location>
</feature>
<dbReference type="Proteomes" id="UP001162030">
    <property type="component" value="Chromosome"/>
</dbReference>
<keyword evidence="1" id="KW-0472">Membrane</keyword>
<proteinExistence type="predicted"/>
<feature type="domain" description="PepSY" evidence="2">
    <location>
        <begin position="265"/>
        <end position="328"/>
    </location>
</feature>
<keyword evidence="4" id="KW-1185">Reference proteome</keyword>
<keyword evidence="1" id="KW-1133">Transmembrane helix</keyword>
<dbReference type="InterPro" id="IPR005625">
    <property type="entry name" value="PepSY-ass_TM"/>
</dbReference>
<dbReference type="EMBL" id="OX458333">
    <property type="protein sequence ID" value="CAI8820062.1"/>
    <property type="molecule type" value="Genomic_DNA"/>
</dbReference>
<dbReference type="Pfam" id="PF03929">
    <property type="entry name" value="PepSY_TM"/>
    <property type="match status" value="1"/>
</dbReference>
<sequence>MSERHGNRIARFRLRPMWLKVHLWLGLWAGAVWVLMGLTGAVNVFRWDIDEWLNPELIVTEPGETRKSLDEILAALRAAHPERNGIWSLEMPRHPAGMILARQIGKKTDGSSDILFVSVNPYTAEIVANRFYADFSFLITWIYDLHSTFFLGSIGSNLAGVFGLLLMITLAIGVYLWWPRGGKWHSALTFKRGASPERAIFDIHKLCGIYGLAVLFTIAFSGTCLVFRDYVQSAIALVSPIHGSFSPAPAPPEGLKSIPSSNVAPITLEHAVTVAESIFPDAQVRFVKTPDDPEGFYAVQMRQPGEASLFFTTTTAWVDQFSGEVLAVRDPNTFTAGETFLNLMWPLHNGEALGLPGRILVCMAGFVPLVLYVTGLIRWLQKRKAARRVERRFAKTA</sequence>
<accession>A0ABM9I126</accession>
<reference evidence="3 4" key="1">
    <citation type="submission" date="2023-03" db="EMBL/GenBank/DDBJ databases">
        <authorList>
            <person name="Pearce D."/>
        </authorList>
    </citation>
    <scope>NUCLEOTIDE SEQUENCE [LARGE SCALE GENOMIC DNA]</scope>
    <source>
        <strain evidence="3">Msz</strain>
    </source>
</reference>
<dbReference type="InterPro" id="IPR025711">
    <property type="entry name" value="PepSY"/>
</dbReference>
<evidence type="ECO:0000259" key="2">
    <source>
        <dbReference type="Pfam" id="PF03413"/>
    </source>
</evidence>
<evidence type="ECO:0000256" key="1">
    <source>
        <dbReference type="SAM" id="Phobius"/>
    </source>
</evidence>
<gene>
    <name evidence="3" type="ORF">MSZNOR_1940</name>
</gene>
<protein>
    <submittedName>
        <fullName evidence="3">PepSY-associated TM helix family</fullName>
    </submittedName>
</protein>
<feature type="transmembrane region" description="Helical" evidence="1">
    <location>
        <begin position="158"/>
        <end position="178"/>
    </location>
</feature>
<evidence type="ECO:0000313" key="4">
    <source>
        <dbReference type="Proteomes" id="UP001162030"/>
    </source>
</evidence>
<evidence type="ECO:0000313" key="3">
    <source>
        <dbReference type="EMBL" id="CAI8820062.1"/>
    </source>
</evidence>